<sequence>MSTSTLSVTSRISQHTSPSTHSLQVQAFHLKVCSSFRLKMSPPASILLFLVSSLGFVSATPSQTHWKRDGDVAVNAKWTAHDKVVPVAEAPGYDLDGEVQMTFKPLIHSWHGCVPYAAVDADGAAG</sequence>
<dbReference type="RefSeq" id="XP_060430152.1">
    <property type="nucleotide sequence ID" value="XM_060565373.1"/>
</dbReference>
<keyword evidence="2" id="KW-1185">Reference proteome</keyword>
<comment type="caution">
    <text evidence="1">The sequence shown here is derived from an EMBL/GenBank/DDBJ whole genome shotgun (WGS) entry which is preliminary data.</text>
</comment>
<name>A0AAJ0EYG3_9PEZI</name>
<reference evidence="1" key="1">
    <citation type="submission" date="2021-06" db="EMBL/GenBank/DDBJ databases">
        <title>Comparative genomics, transcriptomics and evolutionary studies reveal genomic signatures of adaptation to plant cell wall in hemibiotrophic fungi.</title>
        <authorList>
            <consortium name="DOE Joint Genome Institute"/>
            <person name="Baroncelli R."/>
            <person name="Diaz J.F."/>
            <person name="Benocci T."/>
            <person name="Peng M."/>
            <person name="Battaglia E."/>
            <person name="Haridas S."/>
            <person name="Andreopoulos W."/>
            <person name="Labutti K."/>
            <person name="Pangilinan J."/>
            <person name="Floch G.L."/>
            <person name="Makela M.R."/>
            <person name="Henrissat B."/>
            <person name="Grigoriev I.V."/>
            <person name="Crouch J.A."/>
            <person name="De Vries R.P."/>
            <person name="Sukno S.A."/>
            <person name="Thon M.R."/>
        </authorList>
    </citation>
    <scope>NUCLEOTIDE SEQUENCE</scope>
    <source>
        <strain evidence="1">CBS 193.32</strain>
    </source>
</reference>
<evidence type="ECO:0000313" key="1">
    <source>
        <dbReference type="EMBL" id="KAK1676149.1"/>
    </source>
</evidence>
<dbReference type="Pfam" id="PF05630">
    <property type="entry name" value="NPP1"/>
    <property type="match status" value="1"/>
</dbReference>
<dbReference type="AlphaFoldDB" id="A0AAJ0EYG3"/>
<accession>A0AAJ0EYG3</accession>
<protein>
    <submittedName>
        <fullName evidence="1">Uncharacterized protein</fullName>
    </submittedName>
</protein>
<dbReference type="InterPro" id="IPR008701">
    <property type="entry name" value="NPP1"/>
</dbReference>
<evidence type="ECO:0000313" key="2">
    <source>
        <dbReference type="Proteomes" id="UP001224890"/>
    </source>
</evidence>
<dbReference type="Proteomes" id="UP001224890">
    <property type="component" value="Unassembled WGS sequence"/>
</dbReference>
<dbReference type="GeneID" id="85449899"/>
<dbReference type="EMBL" id="JAHMHR010000018">
    <property type="protein sequence ID" value="KAK1676149.1"/>
    <property type="molecule type" value="Genomic_DNA"/>
</dbReference>
<proteinExistence type="predicted"/>
<organism evidence="1 2">
    <name type="scientific">Colletotrichum godetiae</name>
    <dbReference type="NCBI Taxonomy" id="1209918"/>
    <lineage>
        <taxon>Eukaryota</taxon>
        <taxon>Fungi</taxon>
        <taxon>Dikarya</taxon>
        <taxon>Ascomycota</taxon>
        <taxon>Pezizomycotina</taxon>
        <taxon>Sordariomycetes</taxon>
        <taxon>Hypocreomycetidae</taxon>
        <taxon>Glomerellales</taxon>
        <taxon>Glomerellaceae</taxon>
        <taxon>Colletotrichum</taxon>
        <taxon>Colletotrichum acutatum species complex</taxon>
    </lineage>
</organism>
<gene>
    <name evidence="1" type="ORF">BDP55DRAFT_109975</name>
</gene>